<proteinExistence type="predicted"/>
<dbReference type="Proteomes" id="UP001626550">
    <property type="component" value="Unassembled WGS sequence"/>
</dbReference>
<evidence type="ECO:0000313" key="2">
    <source>
        <dbReference type="Proteomes" id="UP001626550"/>
    </source>
</evidence>
<organism evidence="1 2">
    <name type="scientific">Cichlidogyrus casuarinus</name>
    <dbReference type="NCBI Taxonomy" id="1844966"/>
    <lineage>
        <taxon>Eukaryota</taxon>
        <taxon>Metazoa</taxon>
        <taxon>Spiralia</taxon>
        <taxon>Lophotrochozoa</taxon>
        <taxon>Platyhelminthes</taxon>
        <taxon>Monogenea</taxon>
        <taxon>Monopisthocotylea</taxon>
        <taxon>Dactylogyridea</taxon>
        <taxon>Ancyrocephalidae</taxon>
        <taxon>Cichlidogyrus</taxon>
    </lineage>
</organism>
<evidence type="ECO:0000313" key="1">
    <source>
        <dbReference type="EMBL" id="KAL3316089.1"/>
    </source>
</evidence>
<dbReference type="EMBL" id="JBJKFK010000603">
    <property type="protein sequence ID" value="KAL3316089.1"/>
    <property type="molecule type" value="Genomic_DNA"/>
</dbReference>
<accession>A0ABD2Q955</accession>
<gene>
    <name evidence="1" type="ORF">Ciccas_005260</name>
</gene>
<protein>
    <submittedName>
        <fullName evidence="1">Uncharacterized protein</fullName>
    </submittedName>
</protein>
<dbReference type="InterPro" id="IPR016024">
    <property type="entry name" value="ARM-type_fold"/>
</dbReference>
<reference evidence="1 2" key="1">
    <citation type="submission" date="2024-11" db="EMBL/GenBank/DDBJ databases">
        <title>Adaptive evolution of stress response genes in parasites aligns with host niche diversity.</title>
        <authorList>
            <person name="Hahn C."/>
            <person name="Resl P."/>
        </authorList>
    </citation>
    <scope>NUCLEOTIDE SEQUENCE [LARGE SCALE GENOMIC DNA]</scope>
    <source>
        <strain evidence="1">EGGRZ-B1_66</strain>
        <tissue evidence="1">Body</tissue>
    </source>
</reference>
<dbReference type="AlphaFoldDB" id="A0ABD2Q955"/>
<keyword evidence="2" id="KW-1185">Reference proteome</keyword>
<sequence length="712" mass="79913">MDVDSRLKEFITKLSSLSDEARRRSAIDLRKFVESNLKSLTLQNYAVHFDHLCNELKLLLNDSTESRTGAIYAIASLVDVDFVSIHTHCYEYIRTLQLSRLSSEPALIALEARLMGNFGLYLTSDYVEEQLKLCHDNFQVEKATEAQILYSATVRECAALSFRASFAVIAERDFVASKKSDKADFKMSSDGSSVDIHWYLSCIREALTALVDNHEIRNAYLRRLNKEEIYHGSLLLLYELLNCTSQDHVELLDYLDKLAFQSLEEHFCFETAGKSYFPSKEIRKIYWPTSASSSFFNNLVGDAFLATFKGPRQVGLAASEKVTPTALNLKVEESPDLLWYSRIRVHFSNKCKAILIEKLDRIWNDVLLKIMSTNLKNNRITQLLMRLVPLVISIVPNSYPEQVKKAIDWLFACLSKGKEVPLAVFTLALVAFHMGDTFVERGYLKTFYETLTGLIEKPVATKQKSNSPQDTAILMAIILLGIKFDQTYSNILVSLLESIMTTSGLSRPLISTCQVLALQMSNLNKRIQDSLLKILRNVVIGCATGVSSDAASVLRNKISLLLAPRLGNQNTVPFFLSSSVTHKSPTNNAALNDQTGILNCLTTGSVELADFREGMTLVSLAINTIGSFDFDGYHMAPLMRYISDHLINIEECELKELRMEAVRALACLMKPWIKCCEMTKFNQPIIVRSIEGILTKLLAVGTSDPGLTISLN</sequence>
<comment type="caution">
    <text evidence="1">The sequence shown here is derived from an EMBL/GenBank/DDBJ whole genome shotgun (WGS) entry which is preliminary data.</text>
</comment>
<dbReference type="SUPFAM" id="SSF48371">
    <property type="entry name" value="ARM repeat"/>
    <property type="match status" value="1"/>
</dbReference>
<name>A0ABD2Q955_9PLAT</name>